<dbReference type="Proteomes" id="UP000254346">
    <property type="component" value="Unassembled WGS sequence"/>
</dbReference>
<keyword evidence="1" id="KW-0472">Membrane</keyword>
<reference evidence="2 3" key="1">
    <citation type="submission" date="2018-06" db="EMBL/GenBank/DDBJ databases">
        <authorList>
            <consortium name="Pathogen Informatics"/>
            <person name="Doyle S."/>
        </authorList>
    </citation>
    <scope>NUCLEOTIDE SEQUENCE [LARGE SCALE GENOMIC DNA]</scope>
    <source>
        <strain evidence="2 3">NCTC8256</strain>
    </source>
</reference>
<keyword evidence="1" id="KW-0812">Transmembrane</keyword>
<feature type="transmembrane region" description="Helical" evidence="1">
    <location>
        <begin position="76"/>
        <end position="96"/>
    </location>
</feature>
<gene>
    <name evidence="2" type="ORF">NCTC8256_04831</name>
</gene>
<evidence type="ECO:0000313" key="2">
    <source>
        <dbReference type="EMBL" id="SUH10812.1"/>
    </source>
</evidence>
<sequence length="99" mass="11919">MQYVYRYGCYGRLTPEQMAGQLEPEYTPQRKERFVRIIHCVIIAVQVLLLVCYSQYQPLMLIYYQEYQSLEGILMGHFLREWLIQMLVIKLIVINIQKV</sequence>
<organism evidence="2 3">
    <name type="scientific">Salmonella enterica I</name>
    <dbReference type="NCBI Taxonomy" id="59201"/>
    <lineage>
        <taxon>Bacteria</taxon>
        <taxon>Pseudomonadati</taxon>
        <taxon>Pseudomonadota</taxon>
        <taxon>Gammaproteobacteria</taxon>
        <taxon>Enterobacterales</taxon>
        <taxon>Enterobacteriaceae</taxon>
        <taxon>Salmonella</taxon>
    </lineage>
</organism>
<evidence type="ECO:0000256" key="1">
    <source>
        <dbReference type="SAM" id="Phobius"/>
    </source>
</evidence>
<evidence type="ECO:0000313" key="3">
    <source>
        <dbReference type="Proteomes" id="UP000254346"/>
    </source>
</evidence>
<dbReference type="AlphaFoldDB" id="A0A379VVE4"/>
<dbReference type="EMBL" id="UGXR01000001">
    <property type="protein sequence ID" value="SUH10812.1"/>
    <property type="molecule type" value="Genomic_DNA"/>
</dbReference>
<proteinExistence type="predicted"/>
<accession>A0A379VVE4</accession>
<feature type="transmembrane region" description="Helical" evidence="1">
    <location>
        <begin position="34"/>
        <end position="56"/>
    </location>
</feature>
<name>A0A379VVE4_SALET</name>
<protein>
    <submittedName>
        <fullName evidence="2">Protein RhsA</fullName>
    </submittedName>
</protein>
<keyword evidence="1" id="KW-1133">Transmembrane helix</keyword>